<dbReference type="InParanoid" id="A8XZK7"/>
<organism evidence="2 3">
    <name type="scientific">Caenorhabditis briggsae</name>
    <dbReference type="NCBI Taxonomy" id="6238"/>
    <lineage>
        <taxon>Eukaryota</taxon>
        <taxon>Metazoa</taxon>
        <taxon>Ecdysozoa</taxon>
        <taxon>Nematoda</taxon>
        <taxon>Chromadorea</taxon>
        <taxon>Rhabditida</taxon>
        <taxon>Rhabditina</taxon>
        <taxon>Rhabditomorpha</taxon>
        <taxon>Rhabditoidea</taxon>
        <taxon>Rhabditidae</taxon>
        <taxon>Peloderinae</taxon>
        <taxon>Caenorhabditis</taxon>
    </lineage>
</organism>
<dbReference type="HOGENOM" id="CLU_980807_0_0_1"/>
<feature type="domain" description="Sdz-33 F-box" evidence="1">
    <location>
        <begin position="197"/>
        <end position="257"/>
    </location>
</feature>
<dbReference type="WormBase" id="CBG21217">
    <property type="protein sequence ID" value="CBP11707"/>
    <property type="gene ID" value="WBGene00040058"/>
</dbReference>
<dbReference type="PANTHER" id="PTHR21503">
    <property type="entry name" value="F-BOX-CONTAINING HYPOTHETICAL PROTEIN C.ELEGANS"/>
    <property type="match status" value="1"/>
</dbReference>
<sequence length="284" mass="33044">MSIPISSRLKDPHEVIRENFLFNVNTSVTFLTRLLQMLCSFLCRFSTVIPFFSINFLKVSKSCRRLSTIKKHSEVRVVFKGCTYMTFGNGHCCDEPLGCIDCGFEYRLYVLKKFYLDARSVMRDEIHYVTLDMDDFKGRCREIVAWLKSCCPEVLDLAVYGKNPGQEELQYVLDTLKFTNSSYFYLDTIEDLPLEIPTTIERLRIHNRSWITLGYVMHSKMSGLAFNGTNLTNQDINVFYKSWIEMKSHQNLEFFEINLMNPEDFVAVGLKDIPYEIGSPIDEP</sequence>
<reference evidence="2 3" key="2">
    <citation type="journal article" date="2011" name="PLoS Genet.">
        <title>Caenorhabditis briggsae recombinant inbred line genotypes reveal inter-strain incompatibility and the evolution of recombination.</title>
        <authorList>
            <person name="Ross J.A."/>
            <person name="Koboldt D.C."/>
            <person name="Staisch J.E."/>
            <person name="Chamberlin H.M."/>
            <person name="Gupta B.P."/>
            <person name="Miller R.D."/>
            <person name="Baird S.E."/>
            <person name="Haag E.S."/>
        </authorList>
    </citation>
    <scope>NUCLEOTIDE SEQUENCE [LARGE SCALE GENOMIC DNA]</scope>
    <source>
        <strain evidence="2 3">AF16</strain>
    </source>
</reference>
<keyword evidence="3" id="KW-1185">Reference proteome</keyword>
<dbReference type="KEGG" id="cbr:CBG_21217"/>
<dbReference type="Pfam" id="PF07735">
    <property type="entry name" value="FBA_2"/>
    <property type="match status" value="1"/>
</dbReference>
<protein>
    <submittedName>
        <fullName evidence="2">Protein CBG21217</fullName>
    </submittedName>
</protein>
<dbReference type="InterPro" id="IPR012885">
    <property type="entry name" value="F-box_Sdz-33"/>
</dbReference>
<reference evidence="2 3" key="1">
    <citation type="journal article" date="2003" name="PLoS Biol.">
        <title>The genome sequence of Caenorhabditis briggsae: a platform for comparative genomics.</title>
        <authorList>
            <person name="Stein L.D."/>
            <person name="Bao Z."/>
            <person name="Blasiar D."/>
            <person name="Blumenthal T."/>
            <person name="Brent M.R."/>
            <person name="Chen N."/>
            <person name="Chinwalla A."/>
            <person name="Clarke L."/>
            <person name="Clee C."/>
            <person name="Coghlan A."/>
            <person name="Coulson A."/>
            <person name="D'Eustachio P."/>
            <person name="Fitch D.H."/>
            <person name="Fulton L.A."/>
            <person name="Fulton R.E."/>
            <person name="Griffiths-Jones S."/>
            <person name="Harris T.W."/>
            <person name="Hillier L.W."/>
            <person name="Kamath R."/>
            <person name="Kuwabara P.E."/>
            <person name="Mardis E.R."/>
            <person name="Marra M.A."/>
            <person name="Miner T.L."/>
            <person name="Minx P."/>
            <person name="Mullikin J.C."/>
            <person name="Plumb R.W."/>
            <person name="Rogers J."/>
            <person name="Schein J.E."/>
            <person name="Sohrmann M."/>
            <person name="Spieth J."/>
            <person name="Stajich J.E."/>
            <person name="Wei C."/>
            <person name="Willey D."/>
            <person name="Wilson R.K."/>
            <person name="Durbin R."/>
            <person name="Waterston R.H."/>
        </authorList>
    </citation>
    <scope>NUCLEOTIDE SEQUENCE [LARGE SCALE GENOMIC DNA]</scope>
    <source>
        <strain evidence="2 3">AF16</strain>
    </source>
</reference>
<dbReference type="AlphaFoldDB" id="A8XZK7"/>
<evidence type="ECO:0000313" key="4">
    <source>
        <dbReference type="WormBase" id="CBG21217"/>
    </source>
</evidence>
<evidence type="ECO:0000313" key="2">
    <source>
        <dbReference type="EMBL" id="CAP38006.1"/>
    </source>
</evidence>
<name>A8XZK7_CAEBR</name>
<proteinExistence type="predicted"/>
<dbReference type="Proteomes" id="UP000008549">
    <property type="component" value="Unassembled WGS sequence"/>
</dbReference>
<dbReference type="PANTHER" id="PTHR21503:SF8">
    <property type="entry name" value="F-BOX ASSOCIATED DOMAIN-CONTAINING PROTEIN-RELATED"/>
    <property type="match status" value="1"/>
</dbReference>
<dbReference type="FunCoup" id="A8XZK7">
    <property type="interactions" value="682"/>
</dbReference>
<dbReference type="RefSeq" id="XP_002642819.1">
    <property type="nucleotide sequence ID" value="XM_002642773.1"/>
</dbReference>
<evidence type="ECO:0000259" key="1">
    <source>
        <dbReference type="Pfam" id="PF07735"/>
    </source>
</evidence>
<dbReference type="GeneID" id="8584813"/>
<evidence type="ECO:0000313" key="3">
    <source>
        <dbReference type="Proteomes" id="UP000008549"/>
    </source>
</evidence>
<dbReference type="EMBL" id="HE600921">
    <property type="protein sequence ID" value="CAP38006.1"/>
    <property type="molecule type" value="Genomic_DNA"/>
</dbReference>
<gene>
    <name evidence="2 4" type="ORF">CBG21217</name>
    <name evidence="2" type="ORF">CBG_21217</name>
</gene>
<dbReference type="CTD" id="8584813"/>
<accession>A8XZK7</accession>